<feature type="signal peptide" evidence="1">
    <location>
        <begin position="1"/>
        <end position="28"/>
    </location>
</feature>
<sequence>MRARSGLAAVSLSAVLALTACSSVDADAADRRMNEVFDDLVAQASAVDPQVLRTLETAEPRTQACSRPADTEQVVLTATGVLAVAADVSQATGVRDDLGESLDPDVWRALVDADPGAESQGWISEDGVTVTLAAEGPAVVIAAFSPCLPA</sequence>
<dbReference type="RefSeq" id="WP_344228756.1">
    <property type="nucleotide sequence ID" value="NZ_BAAARI010000012.1"/>
</dbReference>
<proteinExistence type="predicted"/>
<dbReference type="PROSITE" id="PS51257">
    <property type="entry name" value="PROKAR_LIPOPROTEIN"/>
    <property type="match status" value="1"/>
</dbReference>
<dbReference type="EMBL" id="BAAARI010000012">
    <property type="protein sequence ID" value="GAA2579035.1"/>
    <property type="molecule type" value="Genomic_DNA"/>
</dbReference>
<name>A0ABN3PCK3_9MICO</name>
<keyword evidence="3" id="KW-1185">Reference proteome</keyword>
<reference evidence="2 3" key="1">
    <citation type="journal article" date="2019" name="Int. J. Syst. Evol. Microbiol.">
        <title>The Global Catalogue of Microorganisms (GCM) 10K type strain sequencing project: providing services to taxonomists for standard genome sequencing and annotation.</title>
        <authorList>
            <consortium name="The Broad Institute Genomics Platform"/>
            <consortium name="The Broad Institute Genome Sequencing Center for Infectious Disease"/>
            <person name="Wu L."/>
            <person name="Ma J."/>
        </authorList>
    </citation>
    <scope>NUCLEOTIDE SEQUENCE [LARGE SCALE GENOMIC DNA]</scope>
    <source>
        <strain evidence="2 3">JCM 16365</strain>
    </source>
</reference>
<evidence type="ECO:0000313" key="2">
    <source>
        <dbReference type="EMBL" id="GAA2579035.1"/>
    </source>
</evidence>
<protein>
    <submittedName>
        <fullName evidence="2">Uncharacterized protein</fullName>
    </submittedName>
</protein>
<gene>
    <name evidence="2" type="ORF">GCM10009862_17830</name>
</gene>
<organism evidence="2 3">
    <name type="scientific">Microbacterium binotii</name>
    <dbReference type="NCBI Taxonomy" id="462710"/>
    <lineage>
        <taxon>Bacteria</taxon>
        <taxon>Bacillati</taxon>
        <taxon>Actinomycetota</taxon>
        <taxon>Actinomycetes</taxon>
        <taxon>Micrococcales</taxon>
        <taxon>Microbacteriaceae</taxon>
        <taxon>Microbacterium</taxon>
    </lineage>
</organism>
<accession>A0ABN3PCK3</accession>
<comment type="caution">
    <text evidence="2">The sequence shown here is derived from an EMBL/GenBank/DDBJ whole genome shotgun (WGS) entry which is preliminary data.</text>
</comment>
<keyword evidence="1" id="KW-0732">Signal</keyword>
<evidence type="ECO:0000256" key="1">
    <source>
        <dbReference type="SAM" id="SignalP"/>
    </source>
</evidence>
<evidence type="ECO:0000313" key="3">
    <source>
        <dbReference type="Proteomes" id="UP001500274"/>
    </source>
</evidence>
<dbReference type="Proteomes" id="UP001500274">
    <property type="component" value="Unassembled WGS sequence"/>
</dbReference>
<feature type="chain" id="PRO_5046926576" evidence="1">
    <location>
        <begin position="29"/>
        <end position="150"/>
    </location>
</feature>